<keyword evidence="3" id="KW-1003">Cell membrane</keyword>
<sequence>MSEKTEQPTEKKKRDSRQEGRVIKSIEITSGVQLLSILAFFHFFSDRVMQRVSQLITLSAQLINQPFDYAVSFMSQAVLSAGGEIFSLLGGMLAVGTITSVVAQIGFLVALKAVGLKGEKINPINNLKQIFSVRSLVELLKSCLKVVLLCLIFVYLFCYYAPTFQALPYCDPTCAIPVFTTFVRWMWYALLTFYVVLGVFDYAFQSHNTMKQQRMSKEDVKQERKDTEGDPQMKMRRRELQREIQSGSLAQHVKQSAVVIRNPTHIAICLGFDPVEMPVPRVLVKGVDAQVVPIVNLAMRESIPVVENRGLARQLFHDVKCGETIPESLFEPVAALLRLVFDIDYDAD</sequence>
<evidence type="ECO:0000256" key="8">
    <source>
        <dbReference type="SAM" id="Phobius"/>
    </source>
</evidence>
<dbReference type="InterPro" id="IPR006135">
    <property type="entry name" value="T3SS_substrate_exporter"/>
</dbReference>
<dbReference type="NCBIfam" id="TIGR01404">
    <property type="entry name" value="FlhB_rel_III"/>
    <property type="match status" value="1"/>
</dbReference>
<dbReference type="InterPro" id="IPR006307">
    <property type="entry name" value="BsaZ-like"/>
</dbReference>
<keyword evidence="6 8" id="KW-0472">Membrane</keyword>
<dbReference type="Pfam" id="PF01312">
    <property type="entry name" value="Bac_export_2"/>
    <property type="match status" value="1"/>
</dbReference>
<protein>
    <submittedName>
        <fullName evidence="9">EscU/YscU/HrcU family type III secretion system export apparatus switch protein</fullName>
    </submittedName>
</protein>
<dbReference type="SUPFAM" id="SSF160544">
    <property type="entry name" value="EscU C-terminal domain-like"/>
    <property type="match status" value="1"/>
</dbReference>
<name>A0ABX3XHH9_9GAMM</name>
<dbReference type="RefSeq" id="WP_094100554.1">
    <property type="nucleotide sequence ID" value="NZ_LUTQ01000012.1"/>
</dbReference>
<comment type="subcellular location">
    <subcellularLocation>
        <location evidence="1">Cell membrane</location>
        <topology evidence="1">Multi-pass membrane protein</topology>
    </subcellularLocation>
</comment>
<feature type="transmembrane region" description="Helical" evidence="8">
    <location>
        <begin position="143"/>
        <end position="162"/>
    </location>
</feature>
<proteinExistence type="inferred from homology"/>
<feature type="transmembrane region" description="Helical" evidence="8">
    <location>
        <begin position="85"/>
        <end position="111"/>
    </location>
</feature>
<dbReference type="PANTHER" id="PTHR30531:SF6">
    <property type="entry name" value="SECRETION SYSTEM APPARATUS PROTEIN SSAU"/>
    <property type="match status" value="1"/>
</dbReference>
<evidence type="ECO:0000256" key="6">
    <source>
        <dbReference type="ARBA" id="ARBA00023136"/>
    </source>
</evidence>
<organism evidence="9 10">
    <name type="scientific">Lonsdalea iberica</name>
    <dbReference type="NCBI Taxonomy" id="1082703"/>
    <lineage>
        <taxon>Bacteria</taxon>
        <taxon>Pseudomonadati</taxon>
        <taxon>Pseudomonadota</taxon>
        <taxon>Gammaproteobacteria</taxon>
        <taxon>Enterobacterales</taxon>
        <taxon>Pectobacteriaceae</taxon>
        <taxon>Lonsdalea</taxon>
    </lineage>
</organism>
<comment type="caution">
    <text evidence="9">The sequence shown here is derived from an EMBL/GenBank/DDBJ whole genome shotgun (WGS) entry which is preliminary data.</text>
</comment>
<evidence type="ECO:0000256" key="5">
    <source>
        <dbReference type="ARBA" id="ARBA00022989"/>
    </source>
</evidence>
<keyword evidence="4 8" id="KW-0812">Transmembrane</keyword>
<dbReference type="PANTHER" id="PTHR30531">
    <property type="entry name" value="FLAGELLAR BIOSYNTHETIC PROTEIN FLHB"/>
    <property type="match status" value="1"/>
</dbReference>
<feature type="transmembrane region" description="Helical" evidence="8">
    <location>
        <begin position="21"/>
        <end position="44"/>
    </location>
</feature>
<keyword evidence="5 8" id="KW-1133">Transmembrane helix</keyword>
<evidence type="ECO:0000256" key="7">
    <source>
        <dbReference type="SAM" id="MobiDB-lite"/>
    </source>
</evidence>
<reference evidence="9 10" key="1">
    <citation type="submission" date="2016-02" db="EMBL/GenBank/DDBJ databases">
        <title>Species-wide whole genome sequencing reveals diversity, host range in Lonsdalea quercina.</title>
        <authorList>
            <person name="Li Y."/>
        </authorList>
    </citation>
    <scope>NUCLEOTIDE SEQUENCE [LARGE SCALE GENOMIC DNA]</scope>
    <source>
        <strain evidence="9 10">LMG 26265</strain>
    </source>
</reference>
<evidence type="ECO:0000256" key="3">
    <source>
        <dbReference type="ARBA" id="ARBA00022475"/>
    </source>
</evidence>
<feature type="compositionally biased region" description="Basic and acidic residues" evidence="7">
    <location>
        <begin position="215"/>
        <end position="235"/>
    </location>
</feature>
<evidence type="ECO:0000313" key="10">
    <source>
        <dbReference type="Proteomes" id="UP000194040"/>
    </source>
</evidence>
<dbReference type="NCBIfam" id="NF009364">
    <property type="entry name" value="PRK12721.1"/>
    <property type="match status" value="1"/>
</dbReference>
<accession>A0ABX3XHH9</accession>
<dbReference type="EMBL" id="LUTQ01000012">
    <property type="protein sequence ID" value="OSN10893.1"/>
    <property type="molecule type" value="Genomic_DNA"/>
</dbReference>
<evidence type="ECO:0000313" key="9">
    <source>
        <dbReference type="EMBL" id="OSN10893.1"/>
    </source>
</evidence>
<evidence type="ECO:0000256" key="4">
    <source>
        <dbReference type="ARBA" id="ARBA00022692"/>
    </source>
</evidence>
<gene>
    <name evidence="9" type="ORF">AU512_05740</name>
</gene>
<dbReference type="Proteomes" id="UP000194040">
    <property type="component" value="Unassembled WGS sequence"/>
</dbReference>
<evidence type="ECO:0000256" key="1">
    <source>
        <dbReference type="ARBA" id="ARBA00004651"/>
    </source>
</evidence>
<dbReference type="PRINTS" id="PR00950">
    <property type="entry name" value="TYPE3IMSPROT"/>
</dbReference>
<evidence type="ECO:0000256" key="2">
    <source>
        <dbReference type="ARBA" id="ARBA00010690"/>
    </source>
</evidence>
<comment type="similarity">
    <text evidence="2">Belongs to the type III secretion exporter family.</text>
</comment>
<dbReference type="InterPro" id="IPR029025">
    <property type="entry name" value="T3SS_substrate_exporter_C"/>
</dbReference>
<feature type="transmembrane region" description="Helical" evidence="8">
    <location>
        <begin position="185"/>
        <end position="204"/>
    </location>
</feature>
<dbReference type="Gene3D" id="3.40.1690.10">
    <property type="entry name" value="secretion proteins EscU"/>
    <property type="match status" value="1"/>
</dbReference>
<feature type="region of interest" description="Disordered" evidence="7">
    <location>
        <begin position="214"/>
        <end position="235"/>
    </location>
</feature>
<keyword evidence="10" id="KW-1185">Reference proteome</keyword>